<dbReference type="RefSeq" id="WP_264066164.1">
    <property type="nucleotide sequence ID" value="NZ_JACKTY010000014.1"/>
</dbReference>
<evidence type="ECO:0000313" key="4">
    <source>
        <dbReference type="Proteomes" id="UP001526201"/>
    </source>
</evidence>
<evidence type="ECO:0000259" key="2">
    <source>
        <dbReference type="Pfam" id="PF05305"/>
    </source>
</evidence>
<sequence>MTTRTCYSNSLVGASLRSLPKRTLAVFAALIALATIAATTDVPADADTTNDAFLSALSNAGINYGDPIDTANLGQSICPQLVQPGKDFASVASQIRGNNNGISPDMASFFTGIAISMYCPSMISSIGDGTVLNQLNGLGGLGGLAGIPGLDGLSGLSGLQIPGLT</sequence>
<dbReference type="Pfam" id="PF05305">
    <property type="entry name" value="DUF732"/>
    <property type="match status" value="1"/>
</dbReference>
<keyword evidence="1" id="KW-0732">Signal</keyword>
<dbReference type="EMBL" id="JACKTY010000014">
    <property type="protein sequence ID" value="MCV7225396.1"/>
    <property type="molecule type" value="Genomic_DNA"/>
</dbReference>
<feature type="chain" id="PRO_5045799647" evidence="1">
    <location>
        <begin position="38"/>
        <end position="165"/>
    </location>
</feature>
<organism evidence="3 4">
    <name type="scientific">Mycolicibacterium komossense</name>
    <dbReference type="NCBI Taxonomy" id="1779"/>
    <lineage>
        <taxon>Bacteria</taxon>
        <taxon>Bacillati</taxon>
        <taxon>Actinomycetota</taxon>
        <taxon>Actinomycetes</taxon>
        <taxon>Mycobacteriales</taxon>
        <taxon>Mycobacteriaceae</taxon>
        <taxon>Mycolicibacterium</taxon>
    </lineage>
</organism>
<proteinExistence type="predicted"/>
<comment type="caution">
    <text evidence="3">The sequence shown here is derived from an EMBL/GenBank/DDBJ whole genome shotgun (WGS) entry which is preliminary data.</text>
</comment>
<feature type="signal peptide" evidence="1">
    <location>
        <begin position="1"/>
        <end position="37"/>
    </location>
</feature>
<accession>A0ABT3C7G5</accession>
<evidence type="ECO:0000313" key="3">
    <source>
        <dbReference type="EMBL" id="MCV7225396.1"/>
    </source>
</evidence>
<dbReference type="InterPro" id="IPR007969">
    <property type="entry name" value="DUF732"/>
</dbReference>
<feature type="domain" description="DUF732" evidence="2">
    <location>
        <begin position="50"/>
        <end position="121"/>
    </location>
</feature>
<name>A0ABT3C7G5_9MYCO</name>
<evidence type="ECO:0000256" key="1">
    <source>
        <dbReference type="SAM" id="SignalP"/>
    </source>
</evidence>
<protein>
    <submittedName>
        <fullName evidence="3">DUF732 domain-containing protein</fullName>
    </submittedName>
</protein>
<dbReference type="Proteomes" id="UP001526201">
    <property type="component" value="Unassembled WGS sequence"/>
</dbReference>
<keyword evidence="4" id="KW-1185">Reference proteome</keyword>
<gene>
    <name evidence="3" type="ORF">H7J73_05025</name>
</gene>
<reference evidence="3 4" key="1">
    <citation type="journal article" date="2022" name="BMC Genomics">
        <title>Comparative genome analysis of mycobacteria focusing on tRNA and non-coding RNA.</title>
        <authorList>
            <person name="Behra P.R.K."/>
            <person name="Pettersson B.M.F."/>
            <person name="Ramesh M."/>
            <person name="Das S."/>
            <person name="Dasgupta S."/>
            <person name="Kirsebom L.A."/>
        </authorList>
    </citation>
    <scope>NUCLEOTIDE SEQUENCE [LARGE SCALE GENOMIC DNA]</scope>
    <source>
        <strain evidence="3 4">DSM 44078</strain>
    </source>
</reference>